<evidence type="ECO:0000313" key="5">
    <source>
        <dbReference type="Proteomes" id="UP001162480"/>
    </source>
</evidence>
<dbReference type="InterPro" id="IPR051637">
    <property type="entry name" value="Ank_repeat_dom-contain_49"/>
</dbReference>
<dbReference type="Pfam" id="PF12796">
    <property type="entry name" value="Ank_2"/>
    <property type="match status" value="2"/>
</dbReference>
<reference evidence="4" key="1">
    <citation type="submission" date="2023-08" db="EMBL/GenBank/DDBJ databases">
        <authorList>
            <person name="Alioto T."/>
            <person name="Alioto T."/>
            <person name="Gomez Garrido J."/>
        </authorList>
    </citation>
    <scope>NUCLEOTIDE SEQUENCE</scope>
</reference>
<keyword evidence="1" id="KW-0677">Repeat</keyword>
<proteinExistence type="predicted"/>
<sequence length="631" mass="71882">MAAMSNVIENKIKWQQSITEDEFFISSPMFGITSLSYWHDFIEACNLLSHKCCSCICSSPDIEDTSPGNLKEFSSSKTNSNDSLQDIVIKDPSLEGLCRNKLSTISCRIFELIHQNYTEVVKNELDQFSDVQRKFIVKEKHMGHTMLSLATISAQTDLMRYLLEHCDAEIEQRDTNGTTPVTPLWLAVERRNVEAVDILLEHEADVNAKGEGDCPIILLAAQNVNLQIVESLILSGANMNASDEWGYTPLHAALWNMGLMRLLMENGADLNAKDQNGDTMLHLSVRKGFFEMCKFLLMQEVNPYEVNIDGYDAFQLAALYGECEILVYLLITFPYPKECPKEFFNEPTKVKIKEMLETYVPKDYSLDLHALLAIEKVLGPTCDKTFYALKEAAELTSRSMDFAQSWIIYIHLLQICHKPHHVLDSNVITGIFQLLYNIFCEYGEIIVPVERALGIFNGMFRDVICNLNLLQRRESGKEDETFNMGRFQEVFIRLLNLLEFITKLKSNNTGNSSSDKVFLIIPLPCILFDVVSPLKNEQMPGKIDDSQTLVCVRVHGRWEYLDVFLAQEDLVLTTKGRCVKTYHYLETGRRQLIPSKIPLPLQCLAMQVIQVDNVPYENILPPALCNTVEHH</sequence>
<dbReference type="PROSITE" id="PS50297">
    <property type="entry name" value="ANK_REP_REGION"/>
    <property type="match status" value="1"/>
</dbReference>
<accession>A0AA36BFA4</accession>
<dbReference type="Proteomes" id="UP001162480">
    <property type="component" value="Chromosome 14"/>
</dbReference>
<dbReference type="Gene3D" id="1.25.40.20">
    <property type="entry name" value="Ankyrin repeat-containing domain"/>
    <property type="match status" value="3"/>
</dbReference>
<dbReference type="EMBL" id="OX597827">
    <property type="protein sequence ID" value="CAI9732989.1"/>
    <property type="molecule type" value="Genomic_DNA"/>
</dbReference>
<evidence type="ECO:0000313" key="4">
    <source>
        <dbReference type="EMBL" id="CAI9732989.1"/>
    </source>
</evidence>
<organism evidence="4 5">
    <name type="scientific">Octopus vulgaris</name>
    <name type="common">Common octopus</name>
    <dbReference type="NCBI Taxonomy" id="6645"/>
    <lineage>
        <taxon>Eukaryota</taxon>
        <taxon>Metazoa</taxon>
        <taxon>Spiralia</taxon>
        <taxon>Lophotrochozoa</taxon>
        <taxon>Mollusca</taxon>
        <taxon>Cephalopoda</taxon>
        <taxon>Coleoidea</taxon>
        <taxon>Octopodiformes</taxon>
        <taxon>Octopoda</taxon>
        <taxon>Incirrata</taxon>
        <taxon>Octopodidae</taxon>
        <taxon>Octopus</taxon>
    </lineage>
</organism>
<feature type="repeat" description="ANK" evidence="3">
    <location>
        <begin position="245"/>
        <end position="275"/>
    </location>
</feature>
<evidence type="ECO:0000256" key="1">
    <source>
        <dbReference type="ARBA" id="ARBA00022737"/>
    </source>
</evidence>
<gene>
    <name evidence="4" type="ORF">OCTVUL_1B009156</name>
</gene>
<dbReference type="SMART" id="SM00248">
    <property type="entry name" value="ANK"/>
    <property type="match status" value="6"/>
</dbReference>
<evidence type="ECO:0000256" key="2">
    <source>
        <dbReference type="ARBA" id="ARBA00023043"/>
    </source>
</evidence>
<keyword evidence="5" id="KW-1185">Reference proteome</keyword>
<name>A0AA36BFA4_OCTVU</name>
<keyword evidence="2 3" id="KW-0040">ANK repeat</keyword>
<dbReference type="PANTHER" id="PTHR24180">
    <property type="entry name" value="CYCLIN-DEPENDENT KINASE INHIBITOR 2C-RELATED"/>
    <property type="match status" value="1"/>
</dbReference>
<protein>
    <submittedName>
        <fullName evidence="4">Protein fem-1 homolog C-like</fullName>
    </submittedName>
</protein>
<dbReference type="PROSITE" id="PS50088">
    <property type="entry name" value="ANK_REPEAT"/>
    <property type="match status" value="2"/>
</dbReference>
<dbReference type="PANTHER" id="PTHR24180:SF45">
    <property type="entry name" value="POLY [ADP-RIBOSE] POLYMERASE TANKYRASE"/>
    <property type="match status" value="1"/>
</dbReference>
<dbReference type="InterPro" id="IPR002110">
    <property type="entry name" value="Ankyrin_rpt"/>
</dbReference>
<feature type="repeat" description="ANK" evidence="3">
    <location>
        <begin position="179"/>
        <end position="211"/>
    </location>
</feature>
<dbReference type="AlphaFoldDB" id="A0AA36BFA4"/>
<dbReference type="SUPFAM" id="SSF48403">
    <property type="entry name" value="Ankyrin repeat"/>
    <property type="match status" value="1"/>
</dbReference>
<evidence type="ECO:0000256" key="3">
    <source>
        <dbReference type="PROSITE-ProRule" id="PRU00023"/>
    </source>
</evidence>
<dbReference type="InterPro" id="IPR036770">
    <property type="entry name" value="Ankyrin_rpt-contain_sf"/>
</dbReference>